<feature type="region of interest" description="Disordered" evidence="1">
    <location>
        <begin position="872"/>
        <end position="892"/>
    </location>
</feature>
<accession>A0A6A6JUP9</accession>
<sequence length="946" mass="102954">MSSETRIGAAFVLASLPRPGSSSSGRTQAACVYSIGGAKKKQRSEVAVGIDGEGISVYSLQNPQLVTSYALPPETSFTSPPHSLYRKQAHEQRSVRSTYAATRIPSGDGLNVVCFTEETHRDGTSDTVKTSYVVRRSGDDILAIESITQHGSADTNGSHDVLIVFSSGHLLCLSSDLGTTRWEADLRQLTDKRTSGSAFKIEYVTVATAKAAVNGLLRGRQDIAAILDPSLEGKSKILALTPVLCAIFSFDGQPQTLALFQLQPRSPDLISTRLSPVKHLHTWILPSTETTAAAETAHGSYNLDTPSGTLYHFTKDRILSYNFSGTVPELDSDLQLLGSGLSSFLPISTDLILAPTENALGLYGLKYGSVQSILPWERTEASNDSKKRKLDEGDGVPFPQTVPSLVCYFAESGLAVGIANQELVGIELVESPARKRVRANDAFLVGAVGKAVRSGPIPTSSADTSDWEKRLQKLEKYFSKGKVADFERQYAAHLHIEFADTASSTEGDGTSSHALVQNGTSPQVSTEDGTEELKITELRKWVLPESISDSQKDRFRHCAAYALRKIFRYVKRESSGGLHTVSPLKIQFFPPNLFQWLLLSGFITKECIHHAFTSDGANELGTIGAISDGDIVTAIVDFDPELHILSAVLSQPSVLPIGDVVQAIRILMQNLDDRPVDRRQPGFLINGTSSKDDEMDVELASEFDAAAQDLDRAMSLLDEGLLIRSHNLQLALMRLHSFPASDIVSTLRSKVPRREQESLIRLLHSELRNGGWTSQYNLVDADTLGADSWVENPEDQAVAIIASLLGCALDAIGAGAWLGSIGDSGSEEATEDMIQDLVHDTSEALNGFWEARYMRGLLSEFLRYASNLSKSQKPTSQTLQKQGKPFTEDVPTDDVLPMLPLGCKVDLGVEKTKPAKGGRRKERSAREIGLLISKRVPKYSLERIVI</sequence>
<dbReference type="GeneID" id="54549400"/>
<evidence type="ECO:0000256" key="1">
    <source>
        <dbReference type="SAM" id="MobiDB-lite"/>
    </source>
</evidence>
<dbReference type="Pfam" id="PF10395">
    <property type="entry name" value="Utp8_b_propeller"/>
    <property type="match status" value="1"/>
</dbReference>
<name>A0A6A6JUP9_WESOR</name>
<evidence type="ECO:0000313" key="3">
    <source>
        <dbReference type="EMBL" id="KAF2279944.1"/>
    </source>
</evidence>
<evidence type="ECO:0000313" key="4">
    <source>
        <dbReference type="Proteomes" id="UP000800097"/>
    </source>
</evidence>
<feature type="domain" description="Utp8 beta-propeller" evidence="2">
    <location>
        <begin position="7"/>
        <end position="372"/>
    </location>
</feature>
<feature type="compositionally biased region" description="Polar residues" evidence="1">
    <location>
        <begin position="503"/>
        <end position="527"/>
    </location>
</feature>
<protein>
    <recommendedName>
        <fullName evidence="2">Utp8 beta-propeller domain-containing protein</fullName>
    </recommendedName>
</protein>
<feature type="region of interest" description="Disordered" evidence="1">
    <location>
        <begin position="503"/>
        <end position="529"/>
    </location>
</feature>
<dbReference type="EMBL" id="ML986485">
    <property type="protein sequence ID" value="KAF2279944.1"/>
    <property type="molecule type" value="Genomic_DNA"/>
</dbReference>
<gene>
    <name evidence="3" type="ORF">EI97DRAFT_390635</name>
</gene>
<dbReference type="OrthoDB" id="5330858at2759"/>
<reference evidence="3" key="1">
    <citation type="journal article" date="2020" name="Stud. Mycol.">
        <title>101 Dothideomycetes genomes: a test case for predicting lifestyles and emergence of pathogens.</title>
        <authorList>
            <person name="Haridas S."/>
            <person name="Albert R."/>
            <person name="Binder M."/>
            <person name="Bloem J."/>
            <person name="Labutti K."/>
            <person name="Salamov A."/>
            <person name="Andreopoulos B."/>
            <person name="Baker S."/>
            <person name="Barry K."/>
            <person name="Bills G."/>
            <person name="Bluhm B."/>
            <person name="Cannon C."/>
            <person name="Castanera R."/>
            <person name="Culley D."/>
            <person name="Daum C."/>
            <person name="Ezra D."/>
            <person name="Gonzalez J."/>
            <person name="Henrissat B."/>
            <person name="Kuo A."/>
            <person name="Liang C."/>
            <person name="Lipzen A."/>
            <person name="Lutzoni F."/>
            <person name="Magnuson J."/>
            <person name="Mondo S."/>
            <person name="Nolan M."/>
            <person name="Ohm R."/>
            <person name="Pangilinan J."/>
            <person name="Park H.-J."/>
            <person name="Ramirez L."/>
            <person name="Alfaro M."/>
            <person name="Sun H."/>
            <person name="Tritt A."/>
            <person name="Yoshinaga Y."/>
            <person name="Zwiers L.-H."/>
            <person name="Turgeon B."/>
            <person name="Goodwin S."/>
            <person name="Spatafora J."/>
            <person name="Crous P."/>
            <person name="Grigoriev I."/>
        </authorList>
    </citation>
    <scope>NUCLEOTIDE SEQUENCE</scope>
    <source>
        <strain evidence="3">CBS 379.55</strain>
    </source>
</reference>
<organism evidence="3 4">
    <name type="scientific">Westerdykella ornata</name>
    <dbReference type="NCBI Taxonomy" id="318751"/>
    <lineage>
        <taxon>Eukaryota</taxon>
        <taxon>Fungi</taxon>
        <taxon>Dikarya</taxon>
        <taxon>Ascomycota</taxon>
        <taxon>Pezizomycotina</taxon>
        <taxon>Dothideomycetes</taxon>
        <taxon>Pleosporomycetidae</taxon>
        <taxon>Pleosporales</taxon>
        <taxon>Sporormiaceae</taxon>
        <taxon>Westerdykella</taxon>
    </lineage>
</organism>
<evidence type="ECO:0000259" key="2">
    <source>
        <dbReference type="Pfam" id="PF10395"/>
    </source>
</evidence>
<dbReference type="Proteomes" id="UP000800097">
    <property type="component" value="Unassembled WGS sequence"/>
</dbReference>
<dbReference type="RefSeq" id="XP_033657483.1">
    <property type="nucleotide sequence ID" value="XM_033796225.1"/>
</dbReference>
<keyword evidence="4" id="KW-1185">Reference proteome</keyword>
<dbReference type="InterPro" id="IPR018843">
    <property type="entry name" value="Utp8_b-prop"/>
</dbReference>
<proteinExistence type="predicted"/>
<dbReference type="AlphaFoldDB" id="A0A6A6JUP9"/>
<feature type="compositionally biased region" description="Polar residues" evidence="1">
    <location>
        <begin position="872"/>
        <end position="881"/>
    </location>
</feature>